<dbReference type="EMBL" id="CAJNNW010024534">
    <property type="protein sequence ID" value="CAE8673049.1"/>
    <property type="molecule type" value="Genomic_DNA"/>
</dbReference>
<feature type="transmembrane region" description="Helical" evidence="1">
    <location>
        <begin position="44"/>
        <end position="63"/>
    </location>
</feature>
<evidence type="ECO:0000313" key="2">
    <source>
        <dbReference type="EMBL" id="CAE8673049.1"/>
    </source>
</evidence>
<protein>
    <submittedName>
        <fullName evidence="2">Uncharacterized protein</fullName>
    </submittedName>
</protein>
<keyword evidence="1" id="KW-1133">Transmembrane helix</keyword>
<sequence>MAGRSATKEWSSDQQDADVQTLLFQVFILASACTIPVRSFLLGVLHLLGWCTFTAMIFTAGPTFRSDRFANSVVLVLMSSFFLLAARRREIQQQQQSATRLSEFESSKQLQQDTMVLARSFEHFARLRFDMVLTLGSDLRVCNSSPLQDMFFGRDTTNLEFVEVLILSSDQFLRAVEK</sequence>
<accession>A0A813JAW6</accession>
<evidence type="ECO:0000256" key="1">
    <source>
        <dbReference type="SAM" id="Phobius"/>
    </source>
</evidence>
<feature type="non-terminal residue" evidence="2">
    <location>
        <position position="1"/>
    </location>
</feature>
<organism evidence="2 3">
    <name type="scientific">Polarella glacialis</name>
    <name type="common">Dinoflagellate</name>
    <dbReference type="NCBI Taxonomy" id="89957"/>
    <lineage>
        <taxon>Eukaryota</taxon>
        <taxon>Sar</taxon>
        <taxon>Alveolata</taxon>
        <taxon>Dinophyceae</taxon>
        <taxon>Suessiales</taxon>
        <taxon>Suessiaceae</taxon>
        <taxon>Polarella</taxon>
    </lineage>
</organism>
<dbReference type="Proteomes" id="UP000626109">
    <property type="component" value="Unassembled WGS sequence"/>
</dbReference>
<name>A0A813JAW6_POLGL</name>
<evidence type="ECO:0000313" key="3">
    <source>
        <dbReference type="Proteomes" id="UP000626109"/>
    </source>
</evidence>
<dbReference type="PROSITE" id="PS51257">
    <property type="entry name" value="PROKAR_LIPOPROTEIN"/>
    <property type="match status" value="1"/>
</dbReference>
<keyword evidence="1" id="KW-0472">Membrane</keyword>
<gene>
    <name evidence="2" type="ORF">PGLA2088_LOCUS18349</name>
</gene>
<feature type="transmembrane region" description="Helical" evidence="1">
    <location>
        <begin position="69"/>
        <end position="86"/>
    </location>
</feature>
<comment type="caution">
    <text evidence="2">The sequence shown here is derived from an EMBL/GenBank/DDBJ whole genome shotgun (WGS) entry which is preliminary data.</text>
</comment>
<dbReference type="AlphaFoldDB" id="A0A813JAW6"/>
<proteinExistence type="predicted"/>
<reference evidence="2" key="1">
    <citation type="submission" date="2021-02" db="EMBL/GenBank/DDBJ databases">
        <authorList>
            <person name="Dougan E. K."/>
            <person name="Rhodes N."/>
            <person name="Thang M."/>
            <person name="Chan C."/>
        </authorList>
    </citation>
    <scope>NUCLEOTIDE SEQUENCE</scope>
</reference>
<keyword evidence="1" id="KW-0812">Transmembrane</keyword>